<feature type="compositionally biased region" description="Basic residues" evidence="1">
    <location>
        <begin position="202"/>
        <end position="211"/>
    </location>
</feature>
<reference evidence="2 3" key="1">
    <citation type="submission" date="2019-03" db="EMBL/GenBank/DDBJ databases">
        <title>Comparative insights into the high quality Complete genome sequence of highly metal resistant Cupriavidus metallidurans strain BS1 isolated from a gold-copper mine.</title>
        <authorList>
            <person name="Mazhar H.S."/>
            <person name="Rensing C."/>
        </authorList>
    </citation>
    <scope>NUCLEOTIDE SEQUENCE [LARGE SCALE GENOMIC DNA]</scope>
    <source>
        <strain evidence="2 3">BS1</strain>
    </source>
</reference>
<sequence>MAEHVDIALAVQRGDATVTALHRHPPDDRQMAGTVLACHAIDHHVYPNGASTMQSTPPAAATLWPMPTFSFQALTSFDHSAMEGWHKFMGLNADFTRSMFEEVQFDWASCFVPQDPEDFYVREWSCQIPLLSIPLRYATAMIELTASTQRAWMDAWGHMFGLPVLPTPLSLMPAALTDMPAAAPKGEVEDVPAASIRETPHPRKGKAASST</sequence>
<feature type="region of interest" description="Disordered" evidence="1">
    <location>
        <begin position="183"/>
        <end position="211"/>
    </location>
</feature>
<proteinExistence type="predicted"/>
<dbReference type="OrthoDB" id="8963703at2"/>
<gene>
    <name evidence="2" type="ORF">DDF84_026725</name>
</gene>
<name>A0A482J006_9BURK</name>
<evidence type="ECO:0000313" key="2">
    <source>
        <dbReference type="EMBL" id="QBP13233.1"/>
    </source>
</evidence>
<dbReference type="Proteomes" id="UP000253772">
    <property type="component" value="Chromosome c2"/>
</dbReference>
<protein>
    <submittedName>
        <fullName evidence="2">Uncharacterized protein</fullName>
    </submittedName>
</protein>
<organism evidence="2 3">
    <name type="scientific">Cupriavidus metallidurans</name>
    <dbReference type="NCBI Taxonomy" id="119219"/>
    <lineage>
        <taxon>Bacteria</taxon>
        <taxon>Pseudomonadati</taxon>
        <taxon>Pseudomonadota</taxon>
        <taxon>Betaproteobacteria</taxon>
        <taxon>Burkholderiales</taxon>
        <taxon>Burkholderiaceae</taxon>
        <taxon>Cupriavidus</taxon>
    </lineage>
</organism>
<evidence type="ECO:0000313" key="3">
    <source>
        <dbReference type="Proteomes" id="UP000253772"/>
    </source>
</evidence>
<evidence type="ECO:0000256" key="1">
    <source>
        <dbReference type="SAM" id="MobiDB-lite"/>
    </source>
</evidence>
<dbReference type="EMBL" id="CP037901">
    <property type="protein sequence ID" value="QBP13233.1"/>
    <property type="molecule type" value="Genomic_DNA"/>
</dbReference>
<dbReference type="AlphaFoldDB" id="A0A482J006"/>
<accession>A0A482J006</accession>
<dbReference type="NCBIfam" id="NF045537">
    <property type="entry name" value="phasin_PhaP7"/>
    <property type="match status" value="1"/>
</dbReference>